<feature type="region of interest" description="Disordered" evidence="1">
    <location>
        <begin position="78"/>
        <end position="101"/>
    </location>
</feature>
<dbReference type="Proteomes" id="UP001138757">
    <property type="component" value="Unassembled WGS sequence"/>
</dbReference>
<comment type="caution">
    <text evidence="2">The sequence shown here is derived from an EMBL/GenBank/DDBJ whole genome shotgun (WGS) entry which is preliminary data.</text>
</comment>
<proteinExistence type="predicted"/>
<organism evidence="2 3">
    <name type="scientific">Sphingobium nicotianae</name>
    <dbReference type="NCBI Taxonomy" id="2782607"/>
    <lineage>
        <taxon>Bacteria</taxon>
        <taxon>Pseudomonadati</taxon>
        <taxon>Pseudomonadota</taxon>
        <taxon>Alphaproteobacteria</taxon>
        <taxon>Sphingomonadales</taxon>
        <taxon>Sphingomonadaceae</taxon>
        <taxon>Sphingobium</taxon>
    </lineage>
</organism>
<evidence type="ECO:0000313" key="2">
    <source>
        <dbReference type="EMBL" id="MBT2186420.1"/>
    </source>
</evidence>
<dbReference type="AlphaFoldDB" id="A0A9X1IQB7"/>
<accession>A0A9X1IQB7</accession>
<dbReference type="EMBL" id="JAHGAW010000003">
    <property type="protein sequence ID" value="MBT2186420.1"/>
    <property type="molecule type" value="Genomic_DNA"/>
</dbReference>
<keyword evidence="3" id="KW-1185">Reference proteome</keyword>
<gene>
    <name evidence="2" type="ORF">KK488_05605</name>
</gene>
<feature type="compositionally biased region" description="Low complexity" evidence="1">
    <location>
        <begin position="90"/>
        <end position="101"/>
    </location>
</feature>
<dbReference type="RefSeq" id="WP_214622161.1">
    <property type="nucleotide sequence ID" value="NZ_JAHGAW010000003.1"/>
</dbReference>
<evidence type="ECO:0000313" key="3">
    <source>
        <dbReference type="Proteomes" id="UP001138757"/>
    </source>
</evidence>
<reference evidence="2" key="1">
    <citation type="submission" date="2021-05" db="EMBL/GenBank/DDBJ databases">
        <title>Genome of Sphingobium sp. strain.</title>
        <authorList>
            <person name="Fan R."/>
        </authorList>
    </citation>
    <scope>NUCLEOTIDE SEQUENCE</scope>
    <source>
        <strain evidence="2">H33</strain>
    </source>
</reference>
<sequence>MSLAFFLLTQAAIGIPTGPDLAEVERAVGKCDSGTMTKIFAGEPQRRRAAMIAIFNEQQAVVEARRALAQRRFEAMNRPPAPVQPSQSIPAQPGATPVPAVAAAAPSPNFDMEAQQLADRQQALDDARMLGGMRDNALDMMRQQYLIGCNGSLASAGK</sequence>
<evidence type="ECO:0000256" key="1">
    <source>
        <dbReference type="SAM" id="MobiDB-lite"/>
    </source>
</evidence>
<protein>
    <submittedName>
        <fullName evidence="2">Uncharacterized protein</fullName>
    </submittedName>
</protein>
<name>A0A9X1IQB7_9SPHN</name>